<protein>
    <submittedName>
        <fullName evidence="4">Putative isoflavone reductase family protein CipA</fullName>
    </submittedName>
</protein>
<dbReference type="SUPFAM" id="SSF51735">
    <property type="entry name" value="NAD(P)-binding Rossmann-fold domains"/>
    <property type="match status" value="1"/>
</dbReference>
<dbReference type="InterPro" id="IPR051609">
    <property type="entry name" value="NmrA/Isoflavone_reductase-like"/>
</dbReference>
<dbReference type="Pfam" id="PF05368">
    <property type="entry name" value="NmrA"/>
    <property type="match status" value="1"/>
</dbReference>
<dbReference type="Gene3D" id="3.40.50.720">
    <property type="entry name" value="NAD(P)-binding Rossmann-like Domain"/>
    <property type="match status" value="1"/>
</dbReference>
<keyword evidence="1" id="KW-0521">NADP</keyword>
<accession>A0A2V5HTV0</accession>
<gene>
    <name evidence="4" type="ORF">BP00DRAFT_462191</name>
</gene>
<proteinExistence type="predicted"/>
<dbReference type="PANTHER" id="PTHR47706">
    <property type="entry name" value="NMRA-LIKE FAMILY PROTEIN"/>
    <property type="match status" value="1"/>
</dbReference>
<feature type="domain" description="NmrA-like" evidence="3">
    <location>
        <begin position="5"/>
        <end position="229"/>
    </location>
</feature>
<keyword evidence="2" id="KW-0560">Oxidoreductase</keyword>
<keyword evidence="5" id="KW-1185">Reference proteome</keyword>
<evidence type="ECO:0000256" key="1">
    <source>
        <dbReference type="ARBA" id="ARBA00022857"/>
    </source>
</evidence>
<dbReference type="Proteomes" id="UP000248817">
    <property type="component" value="Unassembled WGS sequence"/>
</dbReference>
<name>A0A2V5HTV0_9EURO</name>
<dbReference type="Gene3D" id="3.90.25.10">
    <property type="entry name" value="UDP-galactose 4-epimerase, domain 1"/>
    <property type="match status" value="1"/>
</dbReference>
<evidence type="ECO:0000313" key="4">
    <source>
        <dbReference type="EMBL" id="PYI24993.1"/>
    </source>
</evidence>
<reference evidence="4 5" key="1">
    <citation type="submission" date="2018-02" db="EMBL/GenBank/DDBJ databases">
        <title>The genomes of Aspergillus section Nigri reveals drivers in fungal speciation.</title>
        <authorList>
            <consortium name="DOE Joint Genome Institute"/>
            <person name="Vesth T.C."/>
            <person name="Nybo J."/>
            <person name="Theobald S."/>
            <person name="Brandl J."/>
            <person name="Frisvad J.C."/>
            <person name="Nielsen K.F."/>
            <person name="Lyhne E.K."/>
            <person name="Kogle M.E."/>
            <person name="Kuo A."/>
            <person name="Riley R."/>
            <person name="Clum A."/>
            <person name="Nolan M."/>
            <person name="Lipzen A."/>
            <person name="Salamov A."/>
            <person name="Henrissat B."/>
            <person name="Wiebenga A."/>
            <person name="De vries R.P."/>
            <person name="Grigoriev I.V."/>
            <person name="Mortensen U.H."/>
            <person name="Andersen M.R."/>
            <person name="Baker S.E."/>
        </authorList>
    </citation>
    <scope>NUCLEOTIDE SEQUENCE [LARGE SCALE GENOMIC DNA]</scope>
    <source>
        <strain evidence="4 5">CBS 114.80</strain>
    </source>
</reference>
<dbReference type="GO" id="GO:0016491">
    <property type="term" value="F:oxidoreductase activity"/>
    <property type="evidence" value="ECO:0007669"/>
    <property type="project" value="UniProtKB-KW"/>
</dbReference>
<organism evidence="4 5">
    <name type="scientific">Aspergillus indologenus CBS 114.80</name>
    <dbReference type="NCBI Taxonomy" id="1450541"/>
    <lineage>
        <taxon>Eukaryota</taxon>
        <taxon>Fungi</taxon>
        <taxon>Dikarya</taxon>
        <taxon>Ascomycota</taxon>
        <taxon>Pezizomycotina</taxon>
        <taxon>Eurotiomycetes</taxon>
        <taxon>Eurotiomycetidae</taxon>
        <taxon>Eurotiales</taxon>
        <taxon>Aspergillaceae</taxon>
        <taxon>Aspergillus</taxon>
        <taxon>Aspergillus subgen. Circumdati</taxon>
    </lineage>
</organism>
<dbReference type="InterPro" id="IPR036291">
    <property type="entry name" value="NAD(P)-bd_dom_sf"/>
</dbReference>
<dbReference type="CDD" id="cd05259">
    <property type="entry name" value="PCBER_SDR_a"/>
    <property type="match status" value="1"/>
</dbReference>
<evidence type="ECO:0000259" key="3">
    <source>
        <dbReference type="Pfam" id="PF05368"/>
    </source>
</evidence>
<dbReference type="AlphaFoldDB" id="A0A2V5HTV0"/>
<dbReference type="EMBL" id="KZ825698">
    <property type="protein sequence ID" value="PYI24993.1"/>
    <property type="molecule type" value="Genomic_DNA"/>
</dbReference>
<dbReference type="PANTHER" id="PTHR47706:SF1">
    <property type="entry name" value="CIPA-LIKE, PUTATIVE (AFU_ORTHOLOGUE AFUA_1G12460)-RELATED"/>
    <property type="match status" value="1"/>
</dbReference>
<sequence length="308" mass="32953">MSSIKDVALAGASGNVGSHVLNALLAQNFTVTILTRKPATATATATPFPAAVTIKQVDFTSPASLTAALAGQDAVIDTTFSPDIDTPLRLIDTAAAAGVSRFITSDFGLDPTNPGIHALPVFARKKTAYEAVQRHAAASALTYTVVACGVFLDWALASGFAGLDLIARKIRIFGDGDNVVPWTTLADVGRATAAVLLRPEETRNRVVYVHSVCWSQRELVRVVQKVLGAEGWEETRERDMRGLMEAAVADLREGRGVTAATFEVQIQYCVATRELAHPWERDDNALLGVREWGVEEVEGLVGRVARGL</sequence>
<dbReference type="InterPro" id="IPR045312">
    <property type="entry name" value="PCBER-like"/>
</dbReference>
<dbReference type="InterPro" id="IPR008030">
    <property type="entry name" value="NmrA-like"/>
</dbReference>
<evidence type="ECO:0000256" key="2">
    <source>
        <dbReference type="ARBA" id="ARBA00023002"/>
    </source>
</evidence>
<evidence type="ECO:0000313" key="5">
    <source>
        <dbReference type="Proteomes" id="UP000248817"/>
    </source>
</evidence>